<dbReference type="InterPro" id="IPR006124">
    <property type="entry name" value="Metalloenzyme"/>
</dbReference>
<keyword evidence="10" id="KW-1185">Reference proteome</keyword>
<dbReference type="InterPro" id="IPR004456">
    <property type="entry name" value="Pglycerate_mutase_ApgM"/>
</dbReference>
<gene>
    <name evidence="9" type="ORF">BAU17_13860</name>
</gene>
<comment type="similarity">
    <text evidence="4">Belongs to the BPG-independent phosphoglycerate mutase family. A-PGAM subfamily.</text>
</comment>
<sequence>MMKKKIIVAIADGLGDRPNRELGNLTPLQYATTPHLDFLAAKGSTGLMDPIAPGITVGTDMGHIVLFGHDSTKYPGRGPIEAAGVGLDLIEGDIAFRCNFATYDGSVIIDRRAGRIRKGTEDLAKALNNMQIDDVVFKFKEATEHRAVLVMRGEGLSAQVSDSDPKAPNDGKPYNEVYPLDDTPEAKKTADILNKFLQKAYCQLKYHPVNIDRVAQGNLAANFIITRGAGRMTQIPHLGDELGFSCSVIAGEDTVLGVARLSGYTAIQHKNFTGNVDTDVALKAKLALRELETNDIVFVHMKATDVKGHDNDPKGKAVAIEKFDEMVGYILPHLPQDAIVALCADHSTPCEKGEHSGEPVPVVMSGAGILADSVQTYDEEACGKGRLNRLTGHQFIWSLLDYLEVVPKQGN</sequence>
<dbReference type="PANTHER" id="PTHR31209:SF0">
    <property type="entry name" value="METALLOENZYME DOMAIN-CONTAINING PROTEIN"/>
    <property type="match status" value="1"/>
</dbReference>
<name>A0ABQ6YZU6_9ENTE</name>
<dbReference type="CDD" id="cd16011">
    <property type="entry name" value="iPGM_like"/>
    <property type="match status" value="1"/>
</dbReference>
<evidence type="ECO:0000256" key="1">
    <source>
        <dbReference type="ARBA" id="ARBA00000370"/>
    </source>
</evidence>
<evidence type="ECO:0000256" key="4">
    <source>
        <dbReference type="ARBA" id="ARBA00005524"/>
    </source>
</evidence>
<dbReference type="EMBL" id="MAEL01000041">
    <property type="protein sequence ID" value="KAF1303437.1"/>
    <property type="molecule type" value="Genomic_DNA"/>
</dbReference>
<dbReference type="Pfam" id="PF10143">
    <property type="entry name" value="PhosphMutase"/>
    <property type="match status" value="1"/>
</dbReference>
<dbReference type="Pfam" id="PF01676">
    <property type="entry name" value="Metalloenzyme"/>
    <property type="match status" value="1"/>
</dbReference>
<dbReference type="Gene3D" id="3.30.70.2130">
    <property type="entry name" value="Metalloenzyme domain"/>
    <property type="match status" value="1"/>
</dbReference>
<proteinExistence type="inferred from homology"/>
<dbReference type="InterPro" id="IPR017850">
    <property type="entry name" value="Alkaline_phosphatase_core_sf"/>
</dbReference>
<reference evidence="9 10" key="1">
    <citation type="submission" date="2016-06" db="EMBL/GenBank/DDBJ databases">
        <title>Four novel species of enterococci isolated from chicken manure.</title>
        <authorList>
            <person name="Van Tyne D."/>
        </authorList>
    </citation>
    <scope>NUCLEOTIDE SEQUENCE [LARGE SCALE GENOMIC DNA]</scope>
    <source>
        <strain evidence="9 10">CU12B</strain>
    </source>
</reference>
<dbReference type="Proteomes" id="UP000782705">
    <property type="component" value="Unassembled WGS sequence"/>
</dbReference>
<keyword evidence="5" id="KW-0324">Glycolysis</keyword>
<evidence type="ECO:0000256" key="5">
    <source>
        <dbReference type="ARBA" id="ARBA00023152"/>
    </source>
</evidence>
<comment type="function">
    <text evidence="2">Catalyzes the interconversion of 2-phosphoglycerate and 3-phosphoglycerate.</text>
</comment>
<dbReference type="HAMAP" id="MF_01402_A">
    <property type="entry name" value="ApgM_A"/>
    <property type="match status" value="1"/>
</dbReference>
<accession>A0ABQ6YZU6</accession>
<organism evidence="9 10">
    <name type="scientific">Candidatus Enterococcus willemsii</name>
    <dbReference type="NCBI Taxonomy" id="1857215"/>
    <lineage>
        <taxon>Bacteria</taxon>
        <taxon>Bacillati</taxon>
        <taxon>Bacillota</taxon>
        <taxon>Bacilli</taxon>
        <taxon>Lactobacillales</taxon>
        <taxon>Enterococcaceae</taxon>
        <taxon>Enterococcus</taxon>
    </lineage>
</organism>
<keyword evidence="6" id="KW-0413">Isomerase</keyword>
<dbReference type="InterPro" id="IPR042253">
    <property type="entry name" value="Pglycerate_mutase_ApgM_sf"/>
</dbReference>
<dbReference type="InterPro" id="IPR023665">
    <property type="entry name" value="ApgAM_prokaryotes"/>
</dbReference>
<feature type="region of interest" description="Disordered" evidence="7">
    <location>
        <begin position="159"/>
        <end position="180"/>
    </location>
</feature>
<protein>
    <submittedName>
        <fullName evidence="9">Phosphoglycerate mutase</fullName>
    </submittedName>
</protein>
<dbReference type="NCBIfam" id="TIGR00306">
    <property type="entry name" value="apgM"/>
    <property type="match status" value="1"/>
</dbReference>
<comment type="catalytic activity">
    <reaction evidence="1">
        <text>(2R)-2-phosphoglycerate = (2R)-3-phosphoglycerate</text>
        <dbReference type="Rhea" id="RHEA:15901"/>
        <dbReference type="ChEBI" id="CHEBI:58272"/>
        <dbReference type="ChEBI" id="CHEBI:58289"/>
        <dbReference type="EC" id="5.4.2.12"/>
    </reaction>
</comment>
<evidence type="ECO:0000313" key="9">
    <source>
        <dbReference type="EMBL" id="KAF1303437.1"/>
    </source>
</evidence>
<evidence type="ECO:0000256" key="7">
    <source>
        <dbReference type="SAM" id="MobiDB-lite"/>
    </source>
</evidence>
<comment type="caution">
    <text evidence="9">The sequence shown here is derived from an EMBL/GenBank/DDBJ whole genome shotgun (WGS) entry which is preliminary data.</text>
</comment>
<dbReference type="PIRSF" id="PIRSF006392">
    <property type="entry name" value="IPGAM_arch"/>
    <property type="match status" value="1"/>
</dbReference>
<evidence type="ECO:0000313" key="10">
    <source>
        <dbReference type="Proteomes" id="UP000782705"/>
    </source>
</evidence>
<evidence type="ECO:0000259" key="8">
    <source>
        <dbReference type="Pfam" id="PF01676"/>
    </source>
</evidence>
<evidence type="ECO:0000256" key="2">
    <source>
        <dbReference type="ARBA" id="ARBA00002315"/>
    </source>
</evidence>
<evidence type="ECO:0000256" key="6">
    <source>
        <dbReference type="ARBA" id="ARBA00023235"/>
    </source>
</evidence>
<dbReference type="PANTHER" id="PTHR31209">
    <property type="entry name" value="COFACTOR-INDEPENDENT PHOSPHOGLYCERATE MUTASE"/>
    <property type="match status" value="1"/>
</dbReference>
<dbReference type="SUPFAM" id="SSF53649">
    <property type="entry name" value="Alkaline phosphatase-like"/>
    <property type="match status" value="1"/>
</dbReference>
<comment type="pathway">
    <text evidence="3">Carbohydrate degradation.</text>
</comment>
<evidence type="ECO:0000256" key="3">
    <source>
        <dbReference type="ARBA" id="ARBA00004921"/>
    </source>
</evidence>
<feature type="domain" description="Metalloenzyme" evidence="8">
    <location>
        <begin position="4"/>
        <end position="393"/>
    </location>
</feature>
<dbReference type="Gene3D" id="3.40.720.10">
    <property type="entry name" value="Alkaline Phosphatase, subunit A"/>
    <property type="match status" value="1"/>
</dbReference>